<proteinExistence type="predicted"/>
<evidence type="ECO:0000313" key="2">
    <source>
        <dbReference type="Proteomes" id="UP001162131"/>
    </source>
</evidence>
<organism evidence="1 2">
    <name type="scientific">Blepharisma stoltei</name>
    <dbReference type="NCBI Taxonomy" id="1481888"/>
    <lineage>
        <taxon>Eukaryota</taxon>
        <taxon>Sar</taxon>
        <taxon>Alveolata</taxon>
        <taxon>Ciliophora</taxon>
        <taxon>Postciliodesmatophora</taxon>
        <taxon>Heterotrichea</taxon>
        <taxon>Heterotrichida</taxon>
        <taxon>Blepharismidae</taxon>
        <taxon>Blepharisma</taxon>
    </lineage>
</organism>
<comment type="caution">
    <text evidence="1">The sequence shown here is derived from an EMBL/GenBank/DDBJ whole genome shotgun (WGS) entry which is preliminary data.</text>
</comment>
<dbReference type="EMBL" id="CAJZBQ010000019">
    <property type="protein sequence ID" value="CAG9317955.1"/>
    <property type="molecule type" value="Genomic_DNA"/>
</dbReference>
<keyword evidence="2" id="KW-1185">Reference proteome</keyword>
<sequence length="781" mass="93519">MRLLKEVFQSAGRQLKKFRREFYKHPYFQSLGPKEMRVRMSWAKLADGHRIMEALFWSGWIRFSGHEKAVGKDAFYWPFYSNPRYNREITKFMFSFRAEDSSNRNINNLMIITGPESAGKSWLLKHNLEKFRKATPNKINPFLVYMDLKSCHSLSFDTFLDNYENTFIDYLSARSVEMFKNQQVLTPESVFDVFFFNHDKLYHELKLFEILQHAVKGEGLLWIDEERREAVRNILGKWGNRKYKETPIFDSWNELCKALAPQYKELESQHAREVKSAFSIFRSLLIQEEHDEAPPAYEASLYRTGLKMHDFLLDVMNLIGGYHQMSSTEENIEYPHALIVLENLQSLTHLETCENRAKNFFEHLAVRLYNEEAWRDHIPVIIESNDNVYFNTLIYDDLSIFETSFTSIEWKGVETNSDIQNWLQHIFNERHSEIIAKEIGGNIHHLRIFTEGIINSKEKEPNFLVHLKCKGKEWDEEYNKFLHKVNSLYLRDEVAHLVEKNTIDHTIFNTMENFIWAIGEIRTPEAVGEEIKNMSIMRAMLKAGLLYDEKHNEYMQVSSHVYHHFFKRYTAEIWKKMSIVDKIDYRMWRVFNGFRWVGLRIKGNREEHQRFETIKTQRDWDEDLYSFNLGKREDPRRFSRYRMMDGKLNNMPAHYGPRGRWKLILSPRVLFMGPFLAFAHGIMGYPYKWLHQPYQYMKEGSTEVSPVTRWIKWLHRRRVVPSILPDYNAEFYGGQFKDEFEKGLLKIAYMDNNPQMVTRTIKWRYVRKWAKNLREQLKNKS</sequence>
<reference evidence="1" key="1">
    <citation type="submission" date="2021-09" db="EMBL/GenBank/DDBJ databases">
        <authorList>
            <consortium name="AG Swart"/>
            <person name="Singh M."/>
            <person name="Singh A."/>
            <person name="Seah K."/>
            <person name="Emmerich C."/>
        </authorList>
    </citation>
    <scope>NUCLEOTIDE SEQUENCE</scope>
    <source>
        <strain evidence="1">ATCC30299</strain>
    </source>
</reference>
<accession>A0AAU9IWR4</accession>
<dbReference type="Proteomes" id="UP001162131">
    <property type="component" value="Unassembled WGS sequence"/>
</dbReference>
<evidence type="ECO:0000313" key="1">
    <source>
        <dbReference type="EMBL" id="CAG9317955.1"/>
    </source>
</evidence>
<protein>
    <submittedName>
        <fullName evidence="1">Uncharacterized protein</fullName>
    </submittedName>
</protein>
<gene>
    <name evidence="1" type="ORF">BSTOLATCC_MIC20260</name>
</gene>
<dbReference type="AlphaFoldDB" id="A0AAU9IWR4"/>
<name>A0AAU9IWR4_9CILI</name>